<dbReference type="EMBL" id="BAABRP010000006">
    <property type="protein sequence ID" value="GAA5513262.1"/>
    <property type="molecule type" value="Genomic_DNA"/>
</dbReference>
<gene>
    <name evidence="1" type="ORF">Dcar01_01991</name>
</gene>
<keyword evidence="2" id="KW-1185">Reference proteome</keyword>
<reference evidence="1 2" key="1">
    <citation type="submission" date="2024-02" db="EMBL/GenBank/DDBJ databases">
        <title>Deinococcus carri NBRC 110142.</title>
        <authorList>
            <person name="Ichikawa N."/>
            <person name="Katano-Makiyama Y."/>
            <person name="Hidaka K."/>
        </authorList>
    </citation>
    <scope>NUCLEOTIDE SEQUENCE [LARGE SCALE GENOMIC DNA]</scope>
    <source>
        <strain evidence="1 2">NBRC 110142</strain>
    </source>
</reference>
<evidence type="ECO:0000313" key="1">
    <source>
        <dbReference type="EMBL" id="GAA5513262.1"/>
    </source>
</evidence>
<dbReference type="Proteomes" id="UP001401887">
    <property type="component" value="Unassembled WGS sequence"/>
</dbReference>
<proteinExistence type="predicted"/>
<comment type="caution">
    <text evidence="1">The sequence shown here is derived from an EMBL/GenBank/DDBJ whole genome shotgun (WGS) entry which is preliminary data.</text>
</comment>
<evidence type="ECO:0000313" key="2">
    <source>
        <dbReference type="Proteomes" id="UP001401887"/>
    </source>
</evidence>
<organism evidence="1 2">
    <name type="scientific">Deinococcus carri</name>
    <dbReference type="NCBI Taxonomy" id="1211323"/>
    <lineage>
        <taxon>Bacteria</taxon>
        <taxon>Thermotogati</taxon>
        <taxon>Deinococcota</taxon>
        <taxon>Deinococci</taxon>
        <taxon>Deinococcales</taxon>
        <taxon>Deinococcaceae</taxon>
        <taxon>Deinococcus</taxon>
    </lineage>
</organism>
<accession>A0ABP9WAQ5</accession>
<evidence type="ECO:0008006" key="3">
    <source>
        <dbReference type="Google" id="ProtNLM"/>
    </source>
</evidence>
<name>A0ABP9WAQ5_9DEIO</name>
<dbReference type="RefSeq" id="WP_345464657.1">
    <property type="nucleotide sequence ID" value="NZ_BAABRP010000006.1"/>
</dbReference>
<sequence>MTGVNWAAVAASDYVVPKGLNPPDALHELLGMLASPDPAVRDAQAYSTLALWTRAGHFDGVLRELGDRAGSGLGNDQVLVRSFSALVLGEVVRRDAQQRVVGPAVRHLWMEHWQFYYPSEQDVRSYDPDLGWIHAVAHGADTAREFALHPITTPAELNVILRTVTERLSSLPMPLYQTEEDRIALALLAVLSRTEVPPEGIRAWLSEYRSLWTPLTFPLSPGVALGIRTLHSLHTLLHLGATLDGAILRPAYPAETLKAIQDTLRDVTPYLGQTA</sequence>
<dbReference type="InterPro" id="IPR021247">
    <property type="entry name" value="DUF2785"/>
</dbReference>
<dbReference type="Pfam" id="PF10978">
    <property type="entry name" value="DUF2785"/>
    <property type="match status" value="1"/>
</dbReference>
<protein>
    <recommendedName>
        <fullName evidence="3">DUF2785 domain-containing protein</fullName>
    </recommendedName>
</protein>